<gene>
    <name evidence="1" type="ORF">JJB07_08735</name>
</gene>
<dbReference type="EMBL" id="JAEQNB010000002">
    <property type="protein sequence ID" value="MBL0386737.1"/>
    <property type="molecule type" value="Genomic_DNA"/>
</dbReference>
<name>A0ABS1J902_9BACL</name>
<keyword evidence="2" id="KW-1185">Reference proteome</keyword>
<evidence type="ECO:0000313" key="2">
    <source>
        <dbReference type="Proteomes" id="UP000602284"/>
    </source>
</evidence>
<protein>
    <submittedName>
        <fullName evidence="1">Uncharacterized protein</fullName>
    </submittedName>
</protein>
<sequence length="67" mass="6975">MKVRMYVENTGDVKIGDVKINSISSSAIVIFGDAECFTPHNVSITRGLAQQVVVGQTGPGGPVGATR</sequence>
<evidence type="ECO:0000313" key="1">
    <source>
        <dbReference type="EMBL" id="MBL0386737.1"/>
    </source>
</evidence>
<dbReference type="RefSeq" id="WP_201633756.1">
    <property type="nucleotide sequence ID" value="NZ_JAEQNB010000002.1"/>
</dbReference>
<comment type="caution">
    <text evidence="1">The sequence shown here is derived from an EMBL/GenBank/DDBJ whole genome shotgun (WGS) entry which is preliminary data.</text>
</comment>
<dbReference type="Proteomes" id="UP000602284">
    <property type="component" value="Unassembled WGS sequence"/>
</dbReference>
<proteinExistence type="predicted"/>
<organism evidence="1 2">
    <name type="scientific">Tumebacillus amylolyticus</name>
    <dbReference type="NCBI Taxonomy" id="2801339"/>
    <lineage>
        <taxon>Bacteria</taxon>
        <taxon>Bacillati</taxon>
        <taxon>Bacillota</taxon>
        <taxon>Bacilli</taxon>
        <taxon>Bacillales</taxon>
        <taxon>Alicyclobacillaceae</taxon>
        <taxon>Tumebacillus</taxon>
    </lineage>
</organism>
<accession>A0ABS1J902</accession>
<reference evidence="1 2" key="1">
    <citation type="submission" date="2021-01" db="EMBL/GenBank/DDBJ databases">
        <title>Tumebacillus sp. strain ITR2 16S ribosomal RNA gene Genome sequencing and assembly.</title>
        <authorList>
            <person name="Kang M."/>
        </authorList>
    </citation>
    <scope>NUCLEOTIDE SEQUENCE [LARGE SCALE GENOMIC DNA]</scope>
    <source>
        <strain evidence="1 2">ITR2</strain>
    </source>
</reference>